<name>B4FVZ8_MAIZE</name>
<accession>B4FVZ8</accession>
<proteinExistence type="evidence at transcript level"/>
<dbReference type="EMBL" id="BT041286">
    <property type="protein sequence ID" value="ACF86291.1"/>
    <property type="molecule type" value="mRNA"/>
</dbReference>
<evidence type="ECO:0000313" key="1">
    <source>
        <dbReference type="EMBL" id="ACF86291.1"/>
    </source>
</evidence>
<protein>
    <submittedName>
        <fullName evidence="1">Uncharacterized protein</fullName>
    </submittedName>
</protein>
<organism evidence="1">
    <name type="scientific">Zea mays</name>
    <name type="common">Maize</name>
    <dbReference type="NCBI Taxonomy" id="4577"/>
    <lineage>
        <taxon>Eukaryota</taxon>
        <taxon>Viridiplantae</taxon>
        <taxon>Streptophyta</taxon>
        <taxon>Embryophyta</taxon>
        <taxon>Tracheophyta</taxon>
        <taxon>Spermatophyta</taxon>
        <taxon>Magnoliopsida</taxon>
        <taxon>Liliopsida</taxon>
        <taxon>Poales</taxon>
        <taxon>Poaceae</taxon>
        <taxon>PACMAD clade</taxon>
        <taxon>Panicoideae</taxon>
        <taxon>Andropogonodae</taxon>
        <taxon>Andropogoneae</taxon>
        <taxon>Tripsacinae</taxon>
        <taxon>Zea</taxon>
    </lineage>
</organism>
<reference evidence="1" key="1">
    <citation type="journal article" date="2009" name="PLoS Genet.">
        <title>Sequencing, mapping, and analysis of 27,455 maize full-length cDNAs.</title>
        <authorList>
            <person name="Soderlund C."/>
            <person name="Descour A."/>
            <person name="Kudrna D."/>
            <person name="Bomhoff M."/>
            <person name="Boyd L."/>
            <person name="Currie J."/>
            <person name="Angelova A."/>
            <person name="Collura K."/>
            <person name="Wissotski M."/>
            <person name="Ashley E."/>
            <person name="Morrow D."/>
            <person name="Fernandes J."/>
            <person name="Walbot V."/>
            <person name="Yu Y."/>
        </authorList>
    </citation>
    <scope>NUCLEOTIDE SEQUENCE</scope>
    <source>
        <strain evidence="1">B73</strain>
    </source>
</reference>
<sequence>MLVTVIRFRVLVFPGSKSLAFCMRLLYTISPLSFSPISAVVLHSCYCCKLELICCFVSWHCRVAYVSMQC</sequence>
<dbReference type="AlphaFoldDB" id="B4FVZ8"/>